<keyword evidence="4 5" id="KW-0067">ATP-binding</keyword>
<evidence type="ECO:0000313" key="8">
    <source>
        <dbReference type="Proteomes" id="UP000077202"/>
    </source>
</evidence>
<dbReference type="Gene3D" id="3.30.200.20">
    <property type="entry name" value="Phosphorylase Kinase, domain 1"/>
    <property type="match status" value="1"/>
</dbReference>
<sequence>MAQALSAAGIRIPSGPGFRENCSDGGVSCSSPGFSSRDCFVRVTKTTRGRARGCRLSVRANASVEGVAGVAGVVAEGIQQALQDGEGNVMLGQSLMELEPVADVYGALASLPGEQRTGLLIAGAIGFVYLTARPGVLLGAVDAYVLAPLQLLWDSVQGRRSWKCSNFLLENRVGEGSFGAVYAGVLLPRNVEAARREVGKRALKVEELEGSSKFEKVILKKVKVGVEGAEECGEMEDWFNYRLRRAAPDVCATYLGSFVADSTYGQFVEGGKWLIFKYEGESTLADYMRLQSFPENLEEVMSDRKIKNEKEPLRLRALIIKKVVYQVIKSLNKIHSTGIVHRDVKPSNLMITSSGKVKLIDFGAATDLRVGKNYVPEQGMLDPDYCPPELYVLPQKTPKPPPAPVAAVLSPFIWQLNKPDLFDMYSVGIILLQMTMQNLRTAIGLKIFKEEIAKFGYDMKKWRDGTKMRMNFEVLDLDGGQGWDLATKLICPREPGCNPSVYSN</sequence>
<dbReference type="Gene3D" id="1.10.510.10">
    <property type="entry name" value="Transferase(Phosphotransferase) domain 1"/>
    <property type="match status" value="1"/>
</dbReference>
<keyword evidence="1" id="KW-0808">Transferase</keyword>
<dbReference type="AlphaFoldDB" id="A0A176VYQ2"/>
<organism evidence="7 8">
    <name type="scientific">Marchantia polymorpha subsp. ruderalis</name>
    <dbReference type="NCBI Taxonomy" id="1480154"/>
    <lineage>
        <taxon>Eukaryota</taxon>
        <taxon>Viridiplantae</taxon>
        <taxon>Streptophyta</taxon>
        <taxon>Embryophyta</taxon>
        <taxon>Marchantiophyta</taxon>
        <taxon>Marchantiopsida</taxon>
        <taxon>Marchantiidae</taxon>
        <taxon>Marchantiales</taxon>
        <taxon>Marchantiaceae</taxon>
        <taxon>Marchantia</taxon>
    </lineage>
</organism>
<gene>
    <name evidence="7" type="ORF">AXG93_1543s1170</name>
</gene>
<dbReference type="SMART" id="SM00220">
    <property type="entry name" value="S_TKc"/>
    <property type="match status" value="1"/>
</dbReference>
<dbReference type="PANTHER" id="PTHR46699">
    <property type="entry name" value="SERINE/THREONINE-PROTEIN KINASE STN8, CHLOROPLASTIC-RELATED"/>
    <property type="match status" value="1"/>
</dbReference>
<dbReference type="GO" id="GO:0005524">
    <property type="term" value="F:ATP binding"/>
    <property type="evidence" value="ECO:0007669"/>
    <property type="project" value="UniProtKB-UniRule"/>
</dbReference>
<feature type="domain" description="Protein kinase" evidence="6">
    <location>
        <begin position="167"/>
        <end position="504"/>
    </location>
</feature>
<accession>A0A176VYQ2</accession>
<proteinExistence type="predicted"/>
<dbReference type="InterPro" id="IPR011009">
    <property type="entry name" value="Kinase-like_dom_sf"/>
</dbReference>
<evidence type="ECO:0000313" key="7">
    <source>
        <dbReference type="EMBL" id="OAE25501.1"/>
    </source>
</evidence>
<keyword evidence="2 5" id="KW-0547">Nucleotide-binding</keyword>
<dbReference type="GO" id="GO:0004672">
    <property type="term" value="F:protein kinase activity"/>
    <property type="evidence" value="ECO:0007669"/>
    <property type="project" value="InterPro"/>
</dbReference>
<dbReference type="PROSITE" id="PS00108">
    <property type="entry name" value="PROTEIN_KINASE_ST"/>
    <property type="match status" value="1"/>
</dbReference>
<dbReference type="InterPro" id="IPR017441">
    <property type="entry name" value="Protein_kinase_ATP_BS"/>
</dbReference>
<dbReference type="Proteomes" id="UP000077202">
    <property type="component" value="Unassembled WGS sequence"/>
</dbReference>
<protein>
    <recommendedName>
        <fullName evidence="6">Protein kinase domain-containing protein</fullName>
    </recommendedName>
</protein>
<evidence type="ECO:0000256" key="1">
    <source>
        <dbReference type="ARBA" id="ARBA00022679"/>
    </source>
</evidence>
<evidence type="ECO:0000256" key="3">
    <source>
        <dbReference type="ARBA" id="ARBA00022777"/>
    </source>
</evidence>
<dbReference type="EMBL" id="LVLJ01002329">
    <property type="protein sequence ID" value="OAE25501.1"/>
    <property type="molecule type" value="Genomic_DNA"/>
</dbReference>
<evidence type="ECO:0000256" key="5">
    <source>
        <dbReference type="PROSITE-ProRule" id="PRU10141"/>
    </source>
</evidence>
<dbReference type="SUPFAM" id="SSF56112">
    <property type="entry name" value="Protein kinase-like (PK-like)"/>
    <property type="match status" value="1"/>
</dbReference>
<keyword evidence="8" id="KW-1185">Reference proteome</keyword>
<keyword evidence="3" id="KW-0418">Kinase</keyword>
<evidence type="ECO:0000259" key="6">
    <source>
        <dbReference type="PROSITE" id="PS50011"/>
    </source>
</evidence>
<dbReference type="PROSITE" id="PS50011">
    <property type="entry name" value="PROTEIN_KINASE_DOM"/>
    <property type="match status" value="1"/>
</dbReference>
<dbReference type="PANTHER" id="PTHR46699:SF1">
    <property type="entry name" value="SERINE_THREONINE-PROTEIN KINASE STN8, CHLOROPLASTIC"/>
    <property type="match status" value="1"/>
</dbReference>
<dbReference type="PROSITE" id="PS00107">
    <property type="entry name" value="PROTEIN_KINASE_ATP"/>
    <property type="match status" value="1"/>
</dbReference>
<reference evidence="7" key="1">
    <citation type="submission" date="2016-03" db="EMBL/GenBank/DDBJ databases">
        <title>Mechanisms controlling the formation of the plant cell surface in tip-growing cells are functionally conserved among land plants.</title>
        <authorList>
            <person name="Honkanen S."/>
            <person name="Jones V.A."/>
            <person name="Morieri G."/>
            <person name="Champion C."/>
            <person name="Hetherington A.J."/>
            <person name="Kelly S."/>
            <person name="Saint-Marcoux D."/>
            <person name="Proust H."/>
            <person name="Prescott H."/>
            <person name="Dolan L."/>
        </authorList>
    </citation>
    <scope>NUCLEOTIDE SEQUENCE [LARGE SCALE GENOMIC DNA]</scope>
    <source>
        <tissue evidence="7">Whole gametophyte</tissue>
    </source>
</reference>
<comment type="caution">
    <text evidence="7">The sequence shown here is derived from an EMBL/GenBank/DDBJ whole genome shotgun (WGS) entry which is preliminary data.</text>
</comment>
<evidence type="ECO:0000256" key="4">
    <source>
        <dbReference type="ARBA" id="ARBA00022840"/>
    </source>
</evidence>
<evidence type="ECO:0000256" key="2">
    <source>
        <dbReference type="ARBA" id="ARBA00022741"/>
    </source>
</evidence>
<dbReference type="InterPro" id="IPR000719">
    <property type="entry name" value="Prot_kinase_dom"/>
</dbReference>
<name>A0A176VYQ2_MARPO</name>
<feature type="binding site" evidence="5">
    <location>
        <position position="204"/>
    </location>
    <ligand>
        <name>ATP</name>
        <dbReference type="ChEBI" id="CHEBI:30616"/>
    </ligand>
</feature>
<dbReference type="Pfam" id="PF00069">
    <property type="entry name" value="Pkinase"/>
    <property type="match status" value="1"/>
</dbReference>
<dbReference type="InterPro" id="IPR008271">
    <property type="entry name" value="Ser/Thr_kinase_AS"/>
</dbReference>